<feature type="region of interest" description="Disordered" evidence="1">
    <location>
        <begin position="337"/>
        <end position="360"/>
    </location>
</feature>
<feature type="compositionally biased region" description="Polar residues" evidence="1">
    <location>
        <begin position="337"/>
        <end position="351"/>
    </location>
</feature>
<dbReference type="EMBL" id="CCKQ01016330">
    <property type="protein sequence ID" value="CDW88203.1"/>
    <property type="molecule type" value="Genomic_DNA"/>
</dbReference>
<feature type="domain" description="C2 NT-type" evidence="2">
    <location>
        <begin position="5"/>
        <end position="146"/>
    </location>
</feature>
<dbReference type="OrthoDB" id="301465at2759"/>
<feature type="region of interest" description="Disordered" evidence="1">
    <location>
        <begin position="160"/>
        <end position="220"/>
    </location>
</feature>
<sequence>MSKFLMRMGTKKERFLVLMKILSVEIPVKEPYQRMTIEWRRGNKKSETKTTFELTKEKPMAHINETFSKASIFYKSTKTEKYFKKLAYIRVKGYAASNGNKEKLMGELELDISLFMNTAGDTKILQLNKALPNSKIELQISIQKDDGSNQLTNNANQQMNNFIDDSSSEDEEIQSKQSMISNRQTASTDNRLEEEKGGSEHNSAQNEPGLDESPSQDSIYDKSRTMTNQFQHQDVEDVIKENESQRWKIKDLEKEIEDLKIQIEFKQKSYENYKSLMQQKLDELEQEKLDLLKGAEEQSSGDQKKYIRQELEIQNLKIKIQELEDKNQQLINQNYNHTVQSSGSPSKQGVSIANKPLDNDNLEEIQRDYEQKLNQKKLENEQLRAETLKLQNSLLEKNQENLKLKGELLLVQTDLDNERSRNSEAQYEIDTFN</sequence>
<proteinExistence type="predicted"/>
<evidence type="ECO:0000313" key="4">
    <source>
        <dbReference type="Proteomes" id="UP000039865"/>
    </source>
</evidence>
<dbReference type="InParanoid" id="A0A078B3W0"/>
<feature type="compositionally biased region" description="Basic and acidic residues" evidence="1">
    <location>
        <begin position="190"/>
        <end position="199"/>
    </location>
</feature>
<evidence type="ECO:0000259" key="2">
    <source>
        <dbReference type="PROSITE" id="PS51840"/>
    </source>
</evidence>
<name>A0A078B3W0_STYLE</name>
<dbReference type="InterPro" id="IPR019448">
    <property type="entry name" value="NT-C2"/>
</dbReference>
<evidence type="ECO:0000313" key="3">
    <source>
        <dbReference type="EMBL" id="CDW88203.1"/>
    </source>
</evidence>
<gene>
    <name evidence="3" type="primary">Contig17774.g18893</name>
    <name evidence="3" type="ORF">STYLEM_17321</name>
</gene>
<evidence type="ECO:0000256" key="1">
    <source>
        <dbReference type="SAM" id="MobiDB-lite"/>
    </source>
</evidence>
<reference evidence="3 4" key="1">
    <citation type="submission" date="2014-06" db="EMBL/GenBank/DDBJ databases">
        <authorList>
            <person name="Swart Estienne"/>
        </authorList>
    </citation>
    <scope>NUCLEOTIDE SEQUENCE [LARGE SCALE GENOMIC DNA]</scope>
    <source>
        <strain evidence="3 4">130c</strain>
    </source>
</reference>
<keyword evidence="4" id="KW-1185">Reference proteome</keyword>
<accession>A0A078B3W0</accession>
<dbReference type="Proteomes" id="UP000039865">
    <property type="component" value="Unassembled WGS sequence"/>
</dbReference>
<dbReference type="AlphaFoldDB" id="A0A078B3W0"/>
<feature type="compositionally biased region" description="Polar residues" evidence="1">
    <location>
        <begin position="175"/>
        <end position="189"/>
    </location>
</feature>
<dbReference type="PROSITE" id="PS51840">
    <property type="entry name" value="C2_NT"/>
    <property type="match status" value="1"/>
</dbReference>
<dbReference type="Pfam" id="PF10358">
    <property type="entry name" value="NT-C2"/>
    <property type="match status" value="1"/>
</dbReference>
<protein>
    <recommendedName>
        <fullName evidence="2">C2 NT-type domain-containing protein</fullName>
    </recommendedName>
</protein>
<organism evidence="3 4">
    <name type="scientific">Stylonychia lemnae</name>
    <name type="common">Ciliate</name>
    <dbReference type="NCBI Taxonomy" id="5949"/>
    <lineage>
        <taxon>Eukaryota</taxon>
        <taxon>Sar</taxon>
        <taxon>Alveolata</taxon>
        <taxon>Ciliophora</taxon>
        <taxon>Intramacronucleata</taxon>
        <taxon>Spirotrichea</taxon>
        <taxon>Stichotrichia</taxon>
        <taxon>Sporadotrichida</taxon>
        <taxon>Oxytrichidae</taxon>
        <taxon>Stylonychinae</taxon>
        <taxon>Stylonychia</taxon>
    </lineage>
</organism>